<dbReference type="Proteomes" id="UP000176741">
    <property type="component" value="Unassembled WGS sequence"/>
</dbReference>
<gene>
    <name evidence="1" type="ORF">A2771_01680</name>
</gene>
<dbReference type="AlphaFoldDB" id="A0A1F7XW05"/>
<reference evidence="1 2" key="1">
    <citation type="journal article" date="2016" name="Nat. Commun.">
        <title>Thousands of microbial genomes shed light on interconnected biogeochemical processes in an aquifer system.</title>
        <authorList>
            <person name="Anantharaman K."/>
            <person name="Brown C.T."/>
            <person name="Hug L.A."/>
            <person name="Sharon I."/>
            <person name="Castelle C.J."/>
            <person name="Probst A.J."/>
            <person name="Thomas B.C."/>
            <person name="Singh A."/>
            <person name="Wilkins M.J."/>
            <person name="Karaoz U."/>
            <person name="Brodie E.L."/>
            <person name="Williams K.H."/>
            <person name="Hubbard S.S."/>
            <person name="Banfield J.F."/>
        </authorList>
    </citation>
    <scope>NUCLEOTIDE SEQUENCE [LARGE SCALE GENOMIC DNA]</scope>
</reference>
<evidence type="ECO:0000313" key="2">
    <source>
        <dbReference type="Proteomes" id="UP000176741"/>
    </source>
</evidence>
<dbReference type="Gene3D" id="6.10.250.2650">
    <property type="match status" value="1"/>
</dbReference>
<organism evidence="1 2">
    <name type="scientific">Candidatus Woesebacteria bacterium RIFCSPHIGHO2_01_FULL_38_26b</name>
    <dbReference type="NCBI Taxonomy" id="1802491"/>
    <lineage>
        <taxon>Bacteria</taxon>
        <taxon>Candidatus Woeseibacteriota</taxon>
    </lineage>
</organism>
<evidence type="ECO:0008006" key="3">
    <source>
        <dbReference type="Google" id="ProtNLM"/>
    </source>
</evidence>
<name>A0A1F7XW05_9BACT</name>
<protein>
    <recommendedName>
        <fullName evidence="3">Bacterial toxin RNase RnlA/LsoA DBD domain-containing protein</fullName>
    </recommendedName>
</protein>
<comment type="caution">
    <text evidence="1">The sequence shown here is derived from an EMBL/GenBank/DDBJ whole genome shotgun (WGS) entry which is preliminary data.</text>
</comment>
<accession>A0A1F7XW05</accession>
<proteinExistence type="predicted"/>
<dbReference type="EMBL" id="MGGD01000077">
    <property type="protein sequence ID" value="OGM19237.1"/>
    <property type="molecule type" value="Genomic_DNA"/>
</dbReference>
<evidence type="ECO:0000313" key="1">
    <source>
        <dbReference type="EMBL" id="OGM19237.1"/>
    </source>
</evidence>
<sequence length="165" mass="19819">MRDKFLEKRNWWNYIHHDLRELLRESYLLLTNVGGWDEKFHDYSFVVFPAAKAYEGFLKTLFHDLGFITDKDFFGKRFRIGKALNPALESHFRQEESVYDKLVDFSKGQTLPDTLWDTWKISRNLLFHWFPDEKNTISFEEAEVRMGKILDAMDLAYKECKTPHQ</sequence>